<organism evidence="2 3">
    <name type="scientific">Pontivivens marinum</name>
    <dbReference type="NCBI Taxonomy" id="1690039"/>
    <lineage>
        <taxon>Bacteria</taxon>
        <taxon>Pseudomonadati</taxon>
        <taxon>Pseudomonadota</taxon>
        <taxon>Alphaproteobacteria</taxon>
        <taxon>Rhodobacterales</taxon>
        <taxon>Paracoccaceae</taxon>
        <taxon>Pontivivens</taxon>
    </lineage>
</organism>
<dbReference type="PROSITE" id="PS51257">
    <property type="entry name" value="PROKAR_LIPOPROTEIN"/>
    <property type="match status" value="1"/>
</dbReference>
<accession>A0A2C9CQ16</accession>
<keyword evidence="1" id="KW-0732">Signal</keyword>
<dbReference type="Proteomes" id="UP000220034">
    <property type="component" value="Unassembled WGS sequence"/>
</dbReference>
<dbReference type="AlphaFoldDB" id="A0A2C9CQ16"/>
<feature type="chain" id="PRO_5012925917" evidence="1">
    <location>
        <begin position="20"/>
        <end position="151"/>
    </location>
</feature>
<name>A0A2C9CQ16_9RHOB</name>
<feature type="signal peptide" evidence="1">
    <location>
        <begin position="1"/>
        <end position="19"/>
    </location>
</feature>
<evidence type="ECO:0000313" key="3">
    <source>
        <dbReference type="Proteomes" id="UP000220034"/>
    </source>
</evidence>
<sequence>MKSTVFACCLMVLATPVFALSCRETGPAQMFNSMAASPQNYVLALGTFWRDAVLTPDEYMQGQATFTFDGILLSADAALDQPFEQELTAYWVSRRPNEPQIGGDDRAPPPYAHGEQAGPQALVFLNLDEGQLSYTDQLCLPNPIYVCRTQL</sequence>
<protein>
    <submittedName>
        <fullName evidence="2">Uncharacterized protein</fullName>
    </submittedName>
</protein>
<evidence type="ECO:0000256" key="1">
    <source>
        <dbReference type="SAM" id="SignalP"/>
    </source>
</evidence>
<keyword evidence="3" id="KW-1185">Reference proteome</keyword>
<gene>
    <name evidence="2" type="ORF">SAMN06273572_102298</name>
</gene>
<dbReference type="RefSeq" id="WP_145996712.1">
    <property type="nucleotide sequence ID" value="NZ_OCTN01000002.1"/>
</dbReference>
<reference evidence="3" key="1">
    <citation type="submission" date="2017-09" db="EMBL/GenBank/DDBJ databases">
        <authorList>
            <person name="Varghese N."/>
            <person name="Submissions S."/>
        </authorList>
    </citation>
    <scope>NUCLEOTIDE SEQUENCE [LARGE SCALE GENOMIC DNA]</scope>
    <source>
        <strain evidence="3">C7</strain>
    </source>
</reference>
<proteinExistence type="predicted"/>
<evidence type="ECO:0000313" key="2">
    <source>
        <dbReference type="EMBL" id="SOH93621.1"/>
    </source>
</evidence>
<dbReference type="EMBL" id="OCTN01000002">
    <property type="protein sequence ID" value="SOH93621.1"/>
    <property type="molecule type" value="Genomic_DNA"/>
</dbReference>